<dbReference type="Gene3D" id="3.90.1140.10">
    <property type="entry name" value="Cyclic phosphodiesterase"/>
    <property type="match status" value="1"/>
</dbReference>
<keyword evidence="3" id="KW-1185">Reference proteome</keyword>
<gene>
    <name evidence="2" type="ORF">CTRG_03065</name>
</gene>
<proteinExistence type="predicted"/>
<dbReference type="Proteomes" id="UP000002037">
    <property type="component" value="Unassembled WGS sequence"/>
</dbReference>
<accession>C5MAH3</accession>
<evidence type="ECO:0000256" key="1">
    <source>
        <dbReference type="SAM" id="MobiDB-lite"/>
    </source>
</evidence>
<dbReference type="VEuPathDB" id="FungiDB:CTRG_03065"/>
<dbReference type="OrthoDB" id="4025120at2759"/>
<sequence length="304" mass="34727">MDLIQQYQSDSESESEFESEREEEVGLNKEQENNPKVNNQEKCESESSLPPLPRIEIYSQQYQQNMSLKEFSSYCYLPWNPSLPVVRTLDKVCEKVIQTFPELSKNYKFVQPHKDISREVKHHISVTYSFTMPIDKADHVLPSMMKKFSKVEIPQSLVQEIGGSSSPLIAIMNKKRKGVRFSLNDHLTVRGSGSKIFLCADLNSSDESQQQLCKELRSISKNVLLENGIQPPPEGTFLSPPHVSVSIGYLKGKILSKTDIRKINSKLTGIKFRELQDVNVDVEEIHCIRPPQKEVIPVHSQRLL</sequence>
<evidence type="ECO:0000313" key="2">
    <source>
        <dbReference type="EMBL" id="EER32640.1"/>
    </source>
</evidence>
<dbReference type="RefSeq" id="XP_002548768.1">
    <property type="nucleotide sequence ID" value="XM_002548722.1"/>
</dbReference>
<organism evidence="2 3">
    <name type="scientific">Candida tropicalis (strain ATCC MYA-3404 / T1)</name>
    <name type="common">Yeast</name>
    <dbReference type="NCBI Taxonomy" id="294747"/>
    <lineage>
        <taxon>Eukaryota</taxon>
        <taxon>Fungi</taxon>
        <taxon>Dikarya</taxon>
        <taxon>Ascomycota</taxon>
        <taxon>Saccharomycotina</taxon>
        <taxon>Pichiomycetes</taxon>
        <taxon>Debaryomycetaceae</taxon>
        <taxon>Candida/Lodderomyces clade</taxon>
        <taxon>Candida</taxon>
    </lineage>
</organism>
<reference evidence="2 3" key="1">
    <citation type="journal article" date="2009" name="Nature">
        <title>Evolution of pathogenicity and sexual reproduction in eight Candida genomes.</title>
        <authorList>
            <person name="Butler G."/>
            <person name="Rasmussen M.D."/>
            <person name="Lin M.F."/>
            <person name="Santos M.A."/>
            <person name="Sakthikumar S."/>
            <person name="Munro C.A."/>
            <person name="Rheinbay E."/>
            <person name="Grabherr M."/>
            <person name="Forche A."/>
            <person name="Reedy J.L."/>
            <person name="Agrafioti I."/>
            <person name="Arnaud M.B."/>
            <person name="Bates S."/>
            <person name="Brown A.J."/>
            <person name="Brunke S."/>
            <person name="Costanzo M.C."/>
            <person name="Fitzpatrick D.A."/>
            <person name="de Groot P.W."/>
            <person name="Harris D."/>
            <person name="Hoyer L.L."/>
            <person name="Hube B."/>
            <person name="Klis F.M."/>
            <person name="Kodira C."/>
            <person name="Lennard N."/>
            <person name="Logue M.E."/>
            <person name="Martin R."/>
            <person name="Neiman A.M."/>
            <person name="Nikolaou E."/>
            <person name="Quail M.A."/>
            <person name="Quinn J."/>
            <person name="Santos M.C."/>
            <person name="Schmitzberger F.F."/>
            <person name="Sherlock G."/>
            <person name="Shah P."/>
            <person name="Silverstein K.A."/>
            <person name="Skrzypek M.S."/>
            <person name="Soll D."/>
            <person name="Staggs R."/>
            <person name="Stansfield I."/>
            <person name="Stumpf M.P."/>
            <person name="Sudbery P.E."/>
            <person name="Srikantha T."/>
            <person name="Zeng Q."/>
            <person name="Berman J."/>
            <person name="Berriman M."/>
            <person name="Heitman J."/>
            <person name="Gow N.A."/>
            <person name="Lorenz M.C."/>
            <person name="Birren B.W."/>
            <person name="Kellis M."/>
            <person name="Cuomo C.A."/>
        </authorList>
    </citation>
    <scope>NUCLEOTIDE SEQUENCE [LARGE SCALE GENOMIC DNA]</scope>
    <source>
        <strain evidence="3">ATCC MYA-3404 / T1</strain>
    </source>
</reference>
<feature type="region of interest" description="Disordered" evidence="1">
    <location>
        <begin position="1"/>
        <end position="48"/>
    </location>
</feature>
<dbReference type="AlphaFoldDB" id="C5MAH3"/>
<evidence type="ECO:0008006" key="4">
    <source>
        <dbReference type="Google" id="ProtNLM"/>
    </source>
</evidence>
<name>C5MAH3_CANTT</name>
<evidence type="ECO:0000313" key="3">
    <source>
        <dbReference type="Proteomes" id="UP000002037"/>
    </source>
</evidence>
<dbReference type="EMBL" id="GG692398">
    <property type="protein sequence ID" value="EER32640.1"/>
    <property type="molecule type" value="Genomic_DNA"/>
</dbReference>
<feature type="compositionally biased region" description="Basic and acidic residues" evidence="1">
    <location>
        <begin position="24"/>
        <end position="45"/>
    </location>
</feature>
<protein>
    <recommendedName>
        <fullName evidence="4">U6 snRNA phosphodiesterase</fullName>
    </recommendedName>
</protein>
<feature type="compositionally biased region" description="Acidic residues" evidence="1">
    <location>
        <begin position="11"/>
        <end position="23"/>
    </location>
</feature>
<dbReference type="HOGENOM" id="CLU_963102_0_0_1"/>
<dbReference type="KEGG" id="ctp:CTRG_03065"/>
<dbReference type="GeneID" id="8297679"/>